<reference evidence="3" key="1">
    <citation type="journal article" date="2021" name="PeerJ">
        <title>Extensive microbial diversity within the chicken gut microbiome revealed by metagenomics and culture.</title>
        <authorList>
            <person name="Gilroy R."/>
            <person name="Ravi A."/>
            <person name="Getino M."/>
            <person name="Pursley I."/>
            <person name="Horton D.L."/>
            <person name="Alikhan N.F."/>
            <person name="Baker D."/>
            <person name="Gharbi K."/>
            <person name="Hall N."/>
            <person name="Watson M."/>
            <person name="Adriaenssens E.M."/>
            <person name="Foster-Nyarko E."/>
            <person name="Jarju S."/>
            <person name="Secka A."/>
            <person name="Antonio M."/>
            <person name="Oren A."/>
            <person name="Chaudhuri R.R."/>
            <person name="La Ragione R."/>
            <person name="Hildebrand F."/>
            <person name="Pallen M.J."/>
        </authorList>
    </citation>
    <scope>NUCLEOTIDE SEQUENCE</scope>
    <source>
        <strain evidence="3">ChiHjej12B11-9195</strain>
    </source>
</reference>
<proteinExistence type="predicted"/>
<organism evidence="3 4">
    <name type="scientific">Candidatus Rothia avicola</name>
    <dbReference type="NCBI Taxonomy" id="2840478"/>
    <lineage>
        <taxon>Bacteria</taxon>
        <taxon>Bacillati</taxon>
        <taxon>Actinomycetota</taxon>
        <taxon>Actinomycetes</taxon>
        <taxon>Micrococcales</taxon>
        <taxon>Micrococcaceae</taxon>
        <taxon>Rothia</taxon>
    </lineage>
</organism>
<comment type="caution">
    <text evidence="3">The sequence shown here is derived from an EMBL/GenBank/DDBJ whole genome shotgun (WGS) entry which is preliminary data.</text>
</comment>
<name>A0A9D1ZUD0_9MICC</name>
<sequence>MPDTQAPDTLIGGLVPQPPADPKKKNMGLLIGGMLAIGVAIAILLGLMFSGVFGGCPSAPH</sequence>
<dbReference type="EMBL" id="DXCN01000077">
    <property type="protein sequence ID" value="HIY95959.1"/>
    <property type="molecule type" value="Genomic_DNA"/>
</dbReference>
<keyword evidence="2" id="KW-1133">Transmembrane helix</keyword>
<accession>A0A9D1ZUD0</accession>
<dbReference type="AlphaFoldDB" id="A0A9D1ZUD0"/>
<protein>
    <submittedName>
        <fullName evidence="3">Uncharacterized protein</fullName>
    </submittedName>
</protein>
<gene>
    <name evidence="3" type="ORF">H9821_09970</name>
</gene>
<dbReference type="Proteomes" id="UP000824134">
    <property type="component" value="Unassembled WGS sequence"/>
</dbReference>
<keyword evidence="2" id="KW-0812">Transmembrane</keyword>
<feature type="region of interest" description="Disordered" evidence="1">
    <location>
        <begin position="1"/>
        <end position="21"/>
    </location>
</feature>
<evidence type="ECO:0000256" key="2">
    <source>
        <dbReference type="SAM" id="Phobius"/>
    </source>
</evidence>
<feature type="transmembrane region" description="Helical" evidence="2">
    <location>
        <begin position="29"/>
        <end position="53"/>
    </location>
</feature>
<reference evidence="3" key="2">
    <citation type="submission" date="2021-04" db="EMBL/GenBank/DDBJ databases">
        <authorList>
            <person name="Gilroy R."/>
        </authorList>
    </citation>
    <scope>NUCLEOTIDE SEQUENCE</scope>
    <source>
        <strain evidence="3">ChiHjej12B11-9195</strain>
    </source>
</reference>
<evidence type="ECO:0000256" key="1">
    <source>
        <dbReference type="SAM" id="MobiDB-lite"/>
    </source>
</evidence>
<keyword evidence="2" id="KW-0472">Membrane</keyword>
<evidence type="ECO:0000313" key="4">
    <source>
        <dbReference type="Proteomes" id="UP000824134"/>
    </source>
</evidence>
<evidence type="ECO:0000313" key="3">
    <source>
        <dbReference type="EMBL" id="HIY95959.1"/>
    </source>
</evidence>